<accession>A0A9P4PE89</accession>
<proteinExistence type="predicted"/>
<sequence length="255" mass="27462">MSPPTAKSTFEAPDGTSGAIMRIPDGCIGEQAELTKNGFGSNDFIDLSNICGAGGNLIVQQNLNDAWNRADQGARDNLSQCTHVSDGVVKRIDSPKDFPQLEFVRSFADGKTYVGVGAWGGSPGNANDNAQSTIRKPQGQYARDTPESVMAAAYQEPMYISSADDGSPGIVLNNASQRECEYFFYDNYWNGDGTAGANFDHPLTSVKLQPNETQFVSLSNTFKSRLQRGIELPATRVEFQVEAVDGHGAHGDILL</sequence>
<dbReference type="OrthoDB" id="5959761at2759"/>
<reference evidence="1" key="1">
    <citation type="journal article" date="2020" name="Stud. Mycol.">
        <title>101 Dothideomycetes genomes: a test case for predicting lifestyles and emergence of pathogens.</title>
        <authorList>
            <person name="Haridas S."/>
            <person name="Albert R."/>
            <person name="Binder M."/>
            <person name="Bloem J."/>
            <person name="Labutti K."/>
            <person name="Salamov A."/>
            <person name="Andreopoulos B."/>
            <person name="Baker S."/>
            <person name="Barry K."/>
            <person name="Bills G."/>
            <person name="Bluhm B."/>
            <person name="Cannon C."/>
            <person name="Castanera R."/>
            <person name="Culley D."/>
            <person name="Daum C."/>
            <person name="Ezra D."/>
            <person name="Gonzalez J."/>
            <person name="Henrissat B."/>
            <person name="Kuo A."/>
            <person name="Liang C."/>
            <person name="Lipzen A."/>
            <person name="Lutzoni F."/>
            <person name="Magnuson J."/>
            <person name="Mondo S."/>
            <person name="Nolan M."/>
            <person name="Ohm R."/>
            <person name="Pangilinan J."/>
            <person name="Park H.-J."/>
            <person name="Ramirez L."/>
            <person name="Alfaro M."/>
            <person name="Sun H."/>
            <person name="Tritt A."/>
            <person name="Yoshinaga Y."/>
            <person name="Zwiers L.-H."/>
            <person name="Turgeon B."/>
            <person name="Goodwin S."/>
            <person name="Spatafora J."/>
            <person name="Crous P."/>
            <person name="Grigoriev I."/>
        </authorList>
    </citation>
    <scope>NUCLEOTIDE SEQUENCE</scope>
    <source>
        <strain evidence="1">CBS 690.94</strain>
    </source>
</reference>
<evidence type="ECO:0000313" key="1">
    <source>
        <dbReference type="EMBL" id="KAF2442516.1"/>
    </source>
</evidence>
<dbReference type="EMBL" id="MU001504">
    <property type="protein sequence ID" value="KAF2442516.1"/>
    <property type="molecule type" value="Genomic_DNA"/>
</dbReference>
<dbReference type="AlphaFoldDB" id="A0A9P4PE89"/>
<dbReference type="Proteomes" id="UP000799764">
    <property type="component" value="Unassembled WGS sequence"/>
</dbReference>
<gene>
    <name evidence="1" type="ORF">P171DRAFT_487750</name>
</gene>
<comment type="caution">
    <text evidence="1">The sequence shown here is derived from an EMBL/GenBank/DDBJ whole genome shotgun (WGS) entry which is preliminary data.</text>
</comment>
<keyword evidence="2" id="KW-1185">Reference proteome</keyword>
<evidence type="ECO:0000313" key="2">
    <source>
        <dbReference type="Proteomes" id="UP000799764"/>
    </source>
</evidence>
<organism evidence="1 2">
    <name type="scientific">Karstenula rhodostoma CBS 690.94</name>
    <dbReference type="NCBI Taxonomy" id="1392251"/>
    <lineage>
        <taxon>Eukaryota</taxon>
        <taxon>Fungi</taxon>
        <taxon>Dikarya</taxon>
        <taxon>Ascomycota</taxon>
        <taxon>Pezizomycotina</taxon>
        <taxon>Dothideomycetes</taxon>
        <taxon>Pleosporomycetidae</taxon>
        <taxon>Pleosporales</taxon>
        <taxon>Massarineae</taxon>
        <taxon>Didymosphaeriaceae</taxon>
        <taxon>Karstenula</taxon>
    </lineage>
</organism>
<protein>
    <submittedName>
        <fullName evidence="1">Uncharacterized protein</fullName>
    </submittedName>
</protein>
<name>A0A9P4PE89_9PLEO</name>